<sequence length="200" mass="21304">MIYHSVLLLLAFNLINNVTGQRTAIAHLRDGVVNGTVLFTEMDEGLRVTGIITGLTAGEYGFHVHELGDTDTCDTAGAHFNPDGNNHAGREDPVRHVGDLGNVIFVGNDTAIAVFDYVDTVIALRGRNDILGRTLVLHEERDDLGLGGVDASLTTGNAGGRVACGVIGIKYPAEPWNSAASVNPSLVLFILVLTVFFSFM</sequence>
<dbReference type="GO" id="GO:0004784">
    <property type="term" value="F:superoxide dismutase activity"/>
    <property type="evidence" value="ECO:0007669"/>
    <property type="project" value="UniProtKB-EC"/>
</dbReference>
<evidence type="ECO:0000256" key="1">
    <source>
        <dbReference type="ARBA" id="ARBA00022723"/>
    </source>
</evidence>
<name>A0A0L7LNP9_OPEBR</name>
<feature type="chain" id="PRO_5005573395" description="Superoxide dismutase [Cu-Zn]" evidence="8">
    <location>
        <begin position="21"/>
        <end position="200"/>
    </location>
</feature>
<keyword evidence="1 6" id="KW-0479">Metal-binding</keyword>
<keyword evidence="6" id="KW-0186">Copper</keyword>
<dbReference type="SUPFAM" id="SSF49329">
    <property type="entry name" value="Cu,Zn superoxide dismutase-like"/>
    <property type="match status" value="1"/>
</dbReference>
<feature type="transmembrane region" description="Helical" evidence="7">
    <location>
        <begin position="182"/>
        <end position="199"/>
    </location>
</feature>
<keyword evidence="2 6" id="KW-0862">Zinc</keyword>
<evidence type="ECO:0000313" key="11">
    <source>
        <dbReference type="Proteomes" id="UP000037510"/>
    </source>
</evidence>
<gene>
    <name evidence="10" type="ORF">OBRU01_04267</name>
</gene>
<comment type="catalytic activity">
    <reaction evidence="5 6">
        <text>2 superoxide + 2 H(+) = H2O2 + O2</text>
        <dbReference type="Rhea" id="RHEA:20696"/>
        <dbReference type="ChEBI" id="CHEBI:15378"/>
        <dbReference type="ChEBI" id="CHEBI:15379"/>
        <dbReference type="ChEBI" id="CHEBI:16240"/>
        <dbReference type="ChEBI" id="CHEBI:18421"/>
        <dbReference type="EC" id="1.15.1.1"/>
    </reaction>
</comment>
<dbReference type="CDD" id="cd00305">
    <property type="entry name" value="Cu-Zn_Superoxide_Dismutase"/>
    <property type="match status" value="1"/>
</dbReference>
<keyword evidence="7" id="KW-0812">Transmembrane</keyword>
<keyword evidence="7" id="KW-0472">Membrane</keyword>
<comment type="caution">
    <text evidence="10">The sequence shown here is derived from an EMBL/GenBank/DDBJ whole genome shotgun (WGS) entry which is preliminary data.</text>
</comment>
<keyword evidence="4 6" id="KW-0560">Oxidoreductase</keyword>
<dbReference type="GO" id="GO:0005507">
    <property type="term" value="F:copper ion binding"/>
    <property type="evidence" value="ECO:0007669"/>
    <property type="project" value="InterPro"/>
</dbReference>
<feature type="domain" description="Superoxide dismutase copper/zinc binding" evidence="9">
    <location>
        <begin position="33"/>
        <end position="167"/>
    </location>
</feature>
<dbReference type="EC" id="1.15.1.1" evidence="6"/>
<dbReference type="InterPro" id="IPR018152">
    <property type="entry name" value="SOD_Cu/Zn_BS"/>
</dbReference>
<dbReference type="Gene3D" id="2.60.40.200">
    <property type="entry name" value="Superoxide dismutase, copper/zinc binding domain"/>
    <property type="match status" value="1"/>
</dbReference>
<dbReference type="InterPro" id="IPR001424">
    <property type="entry name" value="SOD_Cu_Zn_dom"/>
</dbReference>
<evidence type="ECO:0000256" key="6">
    <source>
        <dbReference type="RuleBase" id="RU000393"/>
    </source>
</evidence>
<evidence type="ECO:0000313" key="10">
    <source>
        <dbReference type="EMBL" id="KOB77077.1"/>
    </source>
</evidence>
<dbReference type="OrthoDB" id="2015551at2759"/>
<evidence type="ECO:0000259" key="9">
    <source>
        <dbReference type="Pfam" id="PF00080"/>
    </source>
</evidence>
<dbReference type="AlphaFoldDB" id="A0A0L7LNP9"/>
<dbReference type="Proteomes" id="UP000037510">
    <property type="component" value="Unassembled WGS sequence"/>
</dbReference>
<keyword evidence="11" id="KW-1185">Reference proteome</keyword>
<dbReference type="InterPro" id="IPR024134">
    <property type="entry name" value="SOD_Cu/Zn_/chaperone"/>
</dbReference>
<comment type="function">
    <text evidence="6">Destroys radicals which are normally produced within the cells and which are toxic to biological systems.</text>
</comment>
<evidence type="ECO:0000256" key="3">
    <source>
        <dbReference type="ARBA" id="ARBA00022862"/>
    </source>
</evidence>
<dbReference type="PROSITE" id="PS00087">
    <property type="entry name" value="SOD_CU_ZN_1"/>
    <property type="match status" value="1"/>
</dbReference>
<dbReference type="STRING" id="104452.A0A0L7LNP9"/>
<comment type="cofactor">
    <cofactor evidence="6">
        <name>Zn(2+)</name>
        <dbReference type="ChEBI" id="CHEBI:29105"/>
    </cofactor>
    <text evidence="6">Binds 1 zinc ion per subunit.</text>
</comment>
<evidence type="ECO:0000256" key="8">
    <source>
        <dbReference type="SAM" id="SignalP"/>
    </source>
</evidence>
<keyword evidence="3" id="KW-0049">Antioxidant</keyword>
<keyword evidence="8" id="KW-0732">Signal</keyword>
<evidence type="ECO:0000256" key="2">
    <source>
        <dbReference type="ARBA" id="ARBA00022833"/>
    </source>
</evidence>
<keyword evidence="7" id="KW-1133">Transmembrane helix</keyword>
<dbReference type="Pfam" id="PF00080">
    <property type="entry name" value="Sod_Cu"/>
    <property type="match status" value="1"/>
</dbReference>
<evidence type="ECO:0000256" key="7">
    <source>
        <dbReference type="SAM" id="Phobius"/>
    </source>
</evidence>
<dbReference type="PANTHER" id="PTHR10003">
    <property type="entry name" value="SUPEROXIDE DISMUTASE CU-ZN -RELATED"/>
    <property type="match status" value="1"/>
</dbReference>
<organism evidence="10 11">
    <name type="scientific">Operophtera brumata</name>
    <name type="common">Winter moth</name>
    <name type="synonym">Phalaena brumata</name>
    <dbReference type="NCBI Taxonomy" id="104452"/>
    <lineage>
        <taxon>Eukaryota</taxon>
        <taxon>Metazoa</taxon>
        <taxon>Ecdysozoa</taxon>
        <taxon>Arthropoda</taxon>
        <taxon>Hexapoda</taxon>
        <taxon>Insecta</taxon>
        <taxon>Pterygota</taxon>
        <taxon>Neoptera</taxon>
        <taxon>Endopterygota</taxon>
        <taxon>Lepidoptera</taxon>
        <taxon>Glossata</taxon>
        <taxon>Ditrysia</taxon>
        <taxon>Geometroidea</taxon>
        <taxon>Geometridae</taxon>
        <taxon>Larentiinae</taxon>
        <taxon>Operophtera</taxon>
    </lineage>
</organism>
<proteinExistence type="inferred from homology"/>
<dbReference type="PROSITE" id="PS00332">
    <property type="entry name" value="SOD_CU_ZN_2"/>
    <property type="match status" value="1"/>
</dbReference>
<reference evidence="10 11" key="1">
    <citation type="journal article" date="2015" name="Genome Biol. Evol.">
        <title>The genome of winter moth (Operophtera brumata) provides a genomic perspective on sexual dimorphism and phenology.</title>
        <authorList>
            <person name="Derks M.F."/>
            <person name="Smit S."/>
            <person name="Salis L."/>
            <person name="Schijlen E."/>
            <person name="Bossers A."/>
            <person name="Mateman C."/>
            <person name="Pijl A.S."/>
            <person name="de Ridder D."/>
            <person name="Groenen M.A."/>
            <person name="Visser M.E."/>
            <person name="Megens H.J."/>
        </authorList>
    </citation>
    <scope>NUCLEOTIDE SEQUENCE [LARGE SCALE GENOMIC DNA]</scope>
    <source>
        <strain evidence="10">WM2013NL</strain>
        <tissue evidence="10">Head and thorax</tissue>
    </source>
</reference>
<dbReference type="EMBL" id="JTDY01000457">
    <property type="protein sequence ID" value="KOB77077.1"/>
    <property type="molecule type" value="Genomic_DNA"/>
</dbReference>
<accession>A0A0L7LNP9</accession>
<comment type="cofactor">
    <cofactor evidence="6">
        <name>Cu cation</name>
        <dbReference type="ChEBI" id="CHEBI:23378"/>
    </cofactor>
    <text evidence="6">Binds 1 copper ion per subunit.</text>
</comment>
<feature type="signal peptide" evidence="8">
    <location>
        <begin position="1"/>
        <end position="20"/>
    </location>
</feature>
<evidence type="ECO:0000256" key="4">
    <source>
        <dbReference type="ARBA" id="ARBA00023002"/>
    </source>
</evidence>
<dbReference type="PRINTS" id="PR00068">
    <property type="entry name" value="CUZNDISMTASE"/>
</dbReference>
<comment type="similarity">
    <text evidence="6">Belongs to the Cu-Zn superoxide dismutase family.</text>
</comment>
<protein>
    <recommendedName>
        <fullName evidence="6">Superoxide dismutase [Cu-Zn]</fullName>
        <ecNumber evidence="6">1.15.1.1</ecNumber>
    </recommendedName>
</protein>
<dbReference type="InterPro" id="IPR036423">
    <property type="entry name" value="SOD-like_Cu/Zn_dom_sf"/>
</dbReference>
<evidence type="ECO:0000256" key="5">
    <source>
        <dbReference type="ARBA" id="ARBA00049204"/>
    </source>
</evidence>